<sequence length="297" mass="33620">MASGEDRNYLGITALVTAVFQFTFFIVAATFKFDKVTDFAGVTNFVLLAVLTFFLNNSWLLRQIVLTSFVIVWGVRLAVFLLLRILEWGEDRRMDGRRDNLLRFAIFWTIQGIWVWTVSLPLTIVNGVATRSPELQAADFVGWAMWAIGAVIEMVADQQKLSFKKDPASRGKWCDIGVWKFSRHPNYFGEILLWWGIFVAATPVLRGSEWAVIAGPIFITLLLLFVSGIPLLEINANKKHGGNSEYRIYRSKTSPLIPLPTSLYGSLPKWVKSAFLFELPLYSQKLATGEELLQSET</sequence>
<keyword evidence="1" id="KW-0812">Transmembrane</keyword>
<dbReference type="EMBL" id="OZ019897">
    <property type="protein sequence ID" value="CAK9225616.1"/>
    <property type="molecule type" value="Genomic_DNA"/>
</dbReference>
<evidence type="ECO:0000313" key="3">
    <source>
        <dbReference type="Proteomes" id="UP001497512"/>
    </source>
</evidence>
<dbReference type="PROSITE" id="PS50244">
    <property type="entry name" value="S5A_REDUCTASE"/>
    <property type="match status" value="1"/>
</dbReference>
<dbReference type="Proteomes" id="UP001497512">
    <property type="component" value="Chromosome 5"/>
</dbReference>
<proteinExistence type="predicted"/>
<organism evidence="2 3">
    <name type="scientific">Sphagnum troendelagicum</name>
    <dbReference type="NCBI Taxonomy" id="128251"/>
    <lineage>
        <taxon>Eukaryota</taxon>
        <taxon>Viridiplantae</taxon>
        <taxon>Streptophyta</taxon>
        <taxon>Embryophyta</taxon>
        <taxon>Bryophyta</taxon>
        <taxon>Sphagnophytina</taxon>
        <taxon>Sphagnopsida</taxon>
        <taxon>Sphagnales</taxon>
        <taxon>Sphagnaceae</taxon>
        <taxon>Sphagnum</taxon>
    </lineage>
</organism>
<dbReference type="PANTHER" id="PTHR32251:SF15">
    <property type="entry name" value="3-OXO-5-ALPHA-STEROID 4-DEHYDROGENASE (DUF1295)"/>
    <property type="match status" value="1"/>
</dbReference>
<dbReference type="InterPro" id="IPR010721">
    <property type="entry name" value="UstE-like"/>
</dbReference>
<reference evidence="2" key="1">
    <citation type="submission" date="2024-02" db="EMBL/GenBank/DDBJ databases">
        <authorList>
            <consortium name="ELIXIR-Norway"/>
            <consortium name="Elixir Norway"/>
        </authorList>
    </citation>
    <scope>NUCLEOTIDE SEQUENCE</scope>
</reference>
<keyword evidence="3" id="KW-1185">Reference proteome</keyword>
<keyword evidence="1" id="KW-0472">Membrane</keyword>
<feature type="transmembrane region" description="Helical" evidence="1">
    <location>
        <begin position="187"/>
        <end position="205"/>
    </location>
</feature>
<feature type="transmembrane region" description="Helical" evidence="1">
    <location>
        <begin position="38"/>
        <end position="55"/>
    </location>
</feature>
<evidence type="ECO:0000313" key="2">
    <source>
        <dbReference type="EMBL" id="CAK9225616.1"/>
    </source>
</evidence>
<dbReference type="Pfam" id="PF06966">
    <property type="entry name" value="DUF1295"/>
    <property type="match status" value="1"/>
</dbReference>
<name>A0ABP0UNE0_9BRYO</name>
<dbReference type="PANTHER" id="PTHR32251">
    <property type="entry name" value="3-OXO-5-ALPHA-STEROID 4-DEHYDROGENASE"/>
    <property type="match status" value="1"/>
</dbReference>
<feature type="transmembrane region" description="Helical" evidence="1">
    <location>
        <begin position="211"/>
        <end position="232"/>
    </location>
</feature>
<feature type="transmembrane region" description="Helical" evidence="1">
    <location>
        <begin position="12"/>
        <end position="31"/>
    </location>
</feature>
<gene>
    <name evidence="2" type="ORF">CSSPTR1EN2_LOCUS17730</name>
</gene>
<evidence type="ECO:0008006" key="4">
    <source>
        <dbReference type="Google" id="ProtNLM"/>
    </source>
</evidence>
<feature type="transmembrane region" description="Helical" evidence="1">
    <location>
        <begin position="61"/>
        <end position="83"/>
    </location>
</feature>
<evidence type="ECO:0000256" key="1">
    <source>
        <dbReference type="SAM" id="Phobius"/>
    </source>
</evidence>
<protein>
    <recommendedName>
        <fullName evidence="4">Steroid 5-alpha reductase C-terminal domain-containing protein</fullName>
    </recommendedName>
</protein>
<keyword evidence="1" id="KW-1133">Transmembrane helix</keyword>
<accession>A0ABP0UNE0</accession>
<dbReference type="Gene3D" id="1.20.120.1630">
    <property type="match status" value="1"/>
</dbReference>
<feature type="transmembrane region" description="Helical" evidence="1">
    <location>
        <begin position="104"/>
        <end position="125"/>
    </location>
</feature>